<gene>
    <name evidence="1" type="ORF">ALO35_03121</name>
</gene>
<evidence type="ECO:0000313" key="2">
    <source>
        <dbReference type="Proteomes" id="UP000050265"/>
    </source>
</evidence>
<organism evidence="1 2">
    <name type="scientific">Pseudomonas amygdali pv. lachrymans</name>
    <name type="common">Pseudomonas syringae pv. lachrymans</name>
    <dbReference type="NCBI Taxonomy" id="53707"/>
    <lineage>
        <taxon>Bacteria</taxon>
        <taxon>Pseudomonadati</taxon>
        <taxon>Pseudomonadota</taxon>
        <taxon>Gammaproteobacteria</taxon>
        <taxon>Pseudomonadales</taxon>
        <taxon>Pseudomonadaceae</taxon>
        <taxon>Pseudomonas</taxon>
        <taxon>Pseudomonas amygdali</taxon>
    </lineage>
</organism>
<reference evidence="1 2" key="1">
    <citation type="submission" date="2015-09" db="EMBL/GenBank/DDBJ databases">
        <title>Genome announcement of multiple Pseudomonas syringae strains.</title>
        <authorList>
            <person name="Thakur S."/>
            <person name="Wang P.W."/>
            <person name="Gong Y."/>
            <person name="Weir B.S."/>
            <person name="Guttman D.S."/>
        </authorList>
    </citation>
    <scope>NUCLEOTIDE SEQUENCE [LARGE SCALE GENOMIC DNA]</scope>
    <source>
        <strain evidence="1 2">ICMP3507</strain>
    </source>
</reference>
<protein>
    <submittedName>
        <fullName evidence="1">Uncharacterized protein</fullName>
    </submittedName>
</protein>
<sequence length="371" mass="41771">MFDQKKIDAIAERDATIECFNITLTQNTLNFPLIFSGPGCLFFDESKNLKVKLYSTSTTSESIEVTSFFWSDHIGLIPEERYFELEAEDAHGKTWKNTRVLVQRGVDIYPSGSVLELILTNVRSLLQLSHSTIGASALITVNGNYRMPFNEFIDNGKGSKELAKLRLPQGTKTVEIVQKDNRLEISIVDSLHPVELNSLFYLLEGISIAIGQLLEASFIVLRNGNTYEAYIQGSVTENTYTLADAIVEITPRRETELSDFLQLYMKARPKGLNHLVNYWHRLKDISKANTEAAALVLCVNIEGMVKNYFSISTDLDETTLKEISDTRNFIKSSESNIPKTGANAILSFLGSPKKKDGISYSHRHELVQRDR</sequence>
<name>A0A0P9S4U1_PSEAV</name>
<dbReference type="EMBL" id="LJQP01000481">
    <property type="protein sequence ID" value="KPX54787.1"/>
    <property type="molecule type" value="Genomic_DNA"/>
</dbReference>
<accession>A0A0P9S4U1</accession>
<proteinExistence type="predicted"/>
<dbReference type="AlphaFoldDB" id="A0A0P9S4U1"/>
<comment type="caution">
    <text evidence="1">The sequence shown here is derived from an EMBL/GenBank/DDBJ whole genome shotgun (WGS) entry which is preliminary data.</text>
</comment>
<dbReference type="PATRIC" id="fig|53707.9.peg.4577"/>
<dbReference type="Proteomes" id="UP000050265">
    <property type="component" value="Unassembled WGS sequence"/>
</dbReference>
<evidence type="ECO:0000313" key="1">
    <source>
        <dbReference type="EMBL" id="KPX54787.1"/>
    </source>
</evidence>